<feature type="signal peptide" evidence="1">
    <location>
        <begin position="1"/>
        <end position="32"/>
    </location>
</feature>
<keyword evidence="1" id="KW-0732">Signal</keyword>
<keyword evidence="3" id="KW-1185">Reference proteome</keyword>
<name>A0AAD9UU86_ACRCE</name>
<evidence type="ECO:0000256" key="1">
    <source>
        <dbReference type="SAM" id="SignalP"/>
    </source>
</evidence>
<dbReference type="Gene3D" id="2.60.40.10">
    <property type="entry name" value="Immunoglobulins"/>
    <property type="match status" value="1"/>
</dbReference>
<sequence>MAFAHNFNVAATHVFFLCVLVVSLKTSMNASAATWSLRDEKYTVGDTVRIAYKARTEDVVRRSLKSGYWTLNSSIILRDGGDLEIGNTTEKGKKKFWLKIRKADIRNSGLYSFMINGSVLRQWVVHVERVTHCVLPSYPDCKSFPGSPLNVNVSSHSLKGKAIIEVTWEPPTEGRNDLWGYQVHVVGKDFHAGHSQCQQINNKTGNLHSKFTKHIRYGAAYQVIVQSMPWYSSEDGAHTNEVSSEIRLIGSLINVTAEYSDKKIALAWGLPLQEECRQLDIFRVRWTNLQKPKQCVGKIEIKLDGGSKKADQWSKPSKMIILIPPPELGPPSGPGSKDLVVMIGVIVFTMWCSSSPSTH</sequence>
<reference evidence="2" key="2">
    <citation type="journal article" date="2023" name="Science">
        <title>Genomic signatures of disease resistance in endangered staghorn corals.</title>
        <authorList>
            <person name="Vollmer S.V."/>
            <person name="Selwyn J.D."/>
            <person name="Despard B.A."/>
            <person name="Roesel C.L."/>
        </authorList>
    </citation>
    <scope>NUCLEOTIDE SEQUENCE</scope>
    <source>
        <strain evidence="2">K2</strain>
    </source>
</reference>
<evidence type="ECO:0008006" key="4">
    <source>
        <dbReference type="Google" id="ProtNLM"/>
    </source>
</evidence>
<reference evidence="2" key="1">
    <citation type="journal article" date="2023" name="G3 (Bethesda)">
        <title>Whole genome assembly and annotation of the endangered Caribbean coral Acropora cervicornis.</title>
        <authorList>
            <person name="Selwyn J.D."/>
            <person name="Vollmer S.V."/>
        </authorList>
    </citation>
    <scope>NUCLEOTIDE SEQUENCE</scope>
    <source>
        <strain evidence="2">K2</strain>
    </source>
</reference>
<evidence type="ECO:0000313" key="3">
    <source>
        <dbReference type="Proteomes" id="UP001249851"/>
    </source>
</evidence>
<dbReference type="EMBL" id="JARQWQ010000115">
    <property type="protein sequence ID" value="KAK2550141.1"/>
    <property type="molecule type" value="Genomic_DNA"/>
</dbReference>
<proteinExistence type="predicted"/>
<feature type="chain" id="PRO_5042073326" description="Fibronectin type-III domain-containing protein" evidence="1">
    <location>
        <begin position="33"/>
        <end position="359"/>
    </location>
</feature>
<gene>
    <name evidence="2" type="ORF">P5673_029340</name>
</gene>
<organism evidence="2 3">
    <name type="scientific">Acropora cervicornis</name>
    <name type="common">Staghorn coral</name>
    <dbReference type="NCBI Taxonomy" id="6130"/>
    <lineage>
        <taxon>Eukaryota</taxon>
        <taxon>Metazoa</taxon>
        <taxon>Cnidaria</taxon>
        <taxon>Anthozoa</taxon>
        <taxon>Hexacorallia</taxon>
        <taxon>Scleractinia</taxon>
        <taxon>Astrocoeniina</taxon>
        <taxon>Acroporidae</taxon>
        <taxon>Acropora</taxon>
    </lineage>
</organism>
<accession>A0AAD9UU86</accession>
<dbReference type="CDD" id="cd00063">
    <property type="entry name" value="FN3"/>
    <property type="match status" value="1"/>
</dbReference>
<dbReference type="InterPro" id="IPR036116">
    <property type="entry name" value="FN3_sf"/>
</dbReference>
<evidence type="ECO:0000313" key="2">
    <source>
        <dbReference type="EMBL" id="KAK2550141.1"/>
    </source>
</evidence>
<dbReference type="AlphaFoldDB" id="A0AAD9UU86"/>
<dbReference type="InterPro" id="IPR003961">
    <property type="entry name" value="FN3_dom"/>
</dbReference>
<dbReference type="InterPro" id="IPR013783">
    <property type="entry name" value="Ig-like_fold"/>
</dbReference>
<dbReference type="SUPFAM" id="SSF49265">
    <property type="entry name" value="Fibronectin type III"/>
    <property type="match status" value="1"/>
</dbReference>
<comment type="caution">
    <text evidence="2">The sequence shown here is derived from an EMBL/GenBank/DDBJ whole genome shotgun (WGS) entry which is preliminary data.</text>
</comment>
<dbReference type="Proteomes" id="UP001249851">
    <property type="component" value="Unassembled WGS sequence"/>
</dbReference>
<protein>
    <recommendedName>
        <fullName evidence="4">Fibronectin type-III domain-containing protein</fullName>
    </recommendedName>
</protein>